<dbReference type="AlphaFoldDB" id="A0A914CK10"/>
<dbReference type="Pfam" id="PF00291">
    <property type="entry name" value="PALP"/>
    <property type="match status" value="2"/>
</dbReference>
<dbReference type="InterPro" id="IPR001926">
    <property type="entry name" value="TrpB-like_PALP"/>
</dbReference>
<dbReference type="InterPro" id="IPR001216">
    <property type="entry name" value="P-phosphate_BS"/>
</dbReference>
<reference evidence="11" key="1">
    <citation type="submission" date="2022-11" db="UniProtKB">
        <authorList>
            <consortium name="WormBaseParasite"/>
        </authorList>
    </citation>
    <scope>IDENTIFICATION</scope>
</reference>
<evidence type="ECO:0000256" key="7">
    <source>
        <dbReference type="ARBA" id="ARBA00047490"/>
    </source>
</evidence>
<evidence type="ECO:0000259" key="9">
    <source>
        <dbReference type="Pfam" id="PF00291"/>
    </source>
</evidence>
<comment type="cofactor">
    <cofactor evidence="1">
        <name>pyridoxal 5'-phosphate</name>
        <dbReference type="ChEBI" id="CHEBI:597326"/>
    </cofactor>
</comment>
<sequence>MVKLNKIPKQFGVECDVYAKCEFLNPGGSIKDRIAVRMIEMAEKCGRLKPGMTIIEPTSGNTGIGLALVCAIKDYNCIITMPIKMSKEKEVILKALGAKIVRTPNVRYNNPNSHINMAFRLHKLIPNSVLLDQYINCGNPIAHYEETAEEIIEALDGKIDMAVIGAGTGGTITGISRKLKEKVPGVKIVGVDPIGSLISYKSGIPHHSHHFEVEGIGYDFVPTVLDMDIIDSWENTEDEETFLMTRSLLREEGLLCGGSSGATVAGAMRAAKTLKKGQRCVLILPDEGLLCGGSSGATVAGAMRAAKTLKKGQRCVLILPDGVRNYMTKFLSDEWMISHKFMESTSHEKIVPKDEEIKKTCMNQYDPEMLPEKEFQKELPITRLNKPFIPFNRLLIETILEAIGHTPIYKNAGNPLAHYEHTAEEILWAVEGKLDMVVIGAGTGGTITGVGKKIKEKIPDCKIIGTDPEGSILADPSNRETKPYEVEGV</sequence>
<evidence type="ECO:0000256" key="2">
    <source>
        <dbReference type="ARBA" id="ARBA00005003"/>
    </source>
</evidence>
<proteinExistence type="inferred from homology"/>
<dbReference type="Gene3D" id="3.40.50.1100">
    <property type="match status" value="4"/>
</dbReference>
<evidence type="ECO:0000313" key="10">
    <source>
        <dbReference type="Proteomes" id="UP000887540"/>
    </source>
</evidence>
<keyword evidence="6" id="KW-0663">Pyridoxal phosphate</keyword>
<dbReference type="FunFam" id="3.40.50.1100:FF:000003">
    <property type="entry name" value="Cystathionine beta-synthase"/>
    <property type="match status" value="1"/>
</dbReference>
<comment type="similarity">
    <text evidence="3">Belongs to the cysteine synthase/cystathionine beta-synthase family.</text>
</comment>
<protein>
    <recommendedName>
        <fullName evidence="5">cystathionine beta-synthase</fullName>
        <ecNumber evidence="5">4.2.1.22</ecNumber>
    </recommendedName>
</protein>
<dbReference type="InterPro" id="IPR036052">
    <property type="entry name" value="TrpB-like_PALP_sf"/>
</dbReference>
<dbReference type="EC" id="4.2.1.22" evidence="5"/>
<dbReference type="PANTHER" id="PTHR10314">
    <property type="entry name" value="CYSTATHIONINE BETA-SYNTHASE"/>
    <property type="match status" value="1"/>
</dbReference>
<organism evidence="10 11">
    <name type="scientific">Acrobeloides nanus</name>
    <dbReference type="NCBI Taxonomy" id="290746"/>
    <lineage>
        <taxon>Eukaryota</taxon>
        <taxon>Metazoa</taxon>
        <taxon>Ecdysozoa</taxon>
        <taxon>Nematoda</taxon>
        <taxon>Chromadorea</taxon>
        <taxon>Rhabditida</taxon>
        <taxon>Tylenchina</taxon>
        <taxon>Cephalobomorpha</taxon>
        <taxon>Cephaloboidea</taxon>
        <taxon>Cephalobidae</taxon>
        <taxon>Acrobeloides</taxon>
    </lineage>
</organism>
<dbReference type="InterPro" id="IPR050214">
    <property type="entry name" value="Cys_Synth/Cystath_Beta-Synth"/>
</dbReference>
<comment type="subunit">
    <text evidence="4">Monomer.</text>
</comment>
<dbReference type="GO" id="GO:0004122">
    <property type="term" value="F:cystathionine beta-synthase activity"/>
    <property type="evidence" value="ECO:0007669"/>
    <property type="project" value="UniProtKB-EC"/>
</dbReference>
<evidence type="ECO:0000313" key="11">
    <source>
        <dbReference type="WBParaSite" id="ACRNAN_scaffold11441.g18110.t1"/>
    </source>
</evidence>
<comment type="catalytic activity">
    <reaction evidence="7">
        <text>L-homocysteine + L-serine = L,L-cystathionine + H2O</text>
        <dbReference type="Rhea" id="RHEA:10112"/>
        <dbReference type="ChEBI" id="CHEBI:15377"/>
        <dbReference type="ChEBI" id="CHEBI:33384"/>
        <dbReference type="ChEBI" id="CHEBI:58161"/>
        <dbReference type="ChEBI" id="CHEBI:58199"/>
        <dbReference type="EC" id="4.2.1.22"/>
    </reaction>
</comment>
<dbReference type="Proteomes" id="UP000887540">
    <property type="component" value="Unplaced"/>
</dbReference>
<evidence type="ECO:0000256" key="1">
    <source>
        <dbReference type="ARBA" id="ARBA00001933"/>
    </source>
</evidence>
<feature type="domain" description="Tryptophan synthase beta chain-like PALP" evidence="9">
    <location>
        <begin position="406"/>
        <end position="477"/>
    </location>
</feature>
<evidence type="ECO:0000256" key="6">
    <source>
        <dbReference type="ARBA" id="ARBA00022898"/>
    </source>
</evidence>
<feature type="region of interest" description="Disordered" evidence="8">
    <location>
        <begin position="469"/>
        <end position="489"/>
    </location>
</feature>
<dbReference type="SUPFAM" id="SSF53686">
    <property type="entry name" value="Tryptophan synthase beta subunit-like PLP-dependent enzymes"/>
    <property type="match status" value="3"/>
</dbReference>
<dbReference type="GO" id="GO:0030170">
    <property type="term" value="F:pyridoxal phosphate binding"/>
    <property type="evidence" value="ECO:0007669"/>
    <property type="project" value="UniProtKB-ARBA"/>
</dbReference>
<dbReference type="PROSITE" id="PS00901">
    <property type="entry name" value="CYS_SYNTHASE"/>
    <property type="match status" value="1"/>
</dbReference>
<dbReference type="FunFam" id="3.40.50.1100:FF:000118">
    <property type="entry name" value="Related to CYS4-cystathionine beta-synthase"/>
    <property type="match status" value="1"/>
</dbReference>
<evidence type="ECO:0000256" key="8">
    <source>
        <dbReference type="SAM" id="MobiDB-lite"/>
    </source>
</evidence>
<dbReference type="CDD" id="cd01561">
    <property type="entry name" value="CBS_like"/>
    <property type="match status" value="1"/>
</dbReference>
<evidence type="ECO:0000256" key="4">
    <source>
        <dbReference type="ARBA" id="ARBA00011245"/>
    </source>
</evidence>
<dbReference type="GO" id="GO:0006535">
    <property type="term" value="P:cysteine biosynthetic process from serine"/>
    <property type="evidence" value="ECO:0007669"/>
    <property type="project" value="InterPro"/>
</dbReference>
<dbReference type="WBParaSite" id="ACRNAN_scaffold11441.g18110.t1">
    <property type="protein sequence ID" value="ACRNAN_scaffold11441.g18110.t1"/>
    <property type="gene ID" value="ACRNAN_scaffold11441.g18110"/>
</dbReference>
<accession>A0A914CK10</accession>
<keyword evidence="10" id="KW-1185">Reference proteome</keyword>
<evidence type="ECO:0000256" key="3">
    <source>
        <dbReference type="ARBA" id="ARBA00007103"/>
    </source>
</evidence>
<comment type="pathway">
    <text evidence="2">Amino-acid biosynthesis; L-cysteine biosynthesis; L-cysteine from L-homocysteine and L-serine: step 1/2.</text>
</comment>
<feature type="compositionally biased region" description="Basic and acidic residues" evidence="8">
    <location>
        <begin position="477"/>
        <end position="489"/>
    </location>
</feature>
<evidence type="ECO:0000256" key="5">
    <source>
        <dbReference type="ARBA" id="ARBA00012041"/>
    </source>
</evidence>
<name>A0A914CK10_9BILA</name>
<feature type="domain" description="Tryptophan synthase beta chain-like PALP" evidence="9">
    <location>
        <begin position="1"/>
        <end position="286"/>
    </location>
</feature>